<dbReference type="Proteomes" id="UP000248889">
    <property type="component" value="Unassembled WGS sequence"/>
</dbReference>
<dbReference type="SUPFAM" id="SSF51905">
    <property type="entry name" value="FAD/NAD(P)-binding domain"/>
    <property type="match status" value="1"/>
</dbReference>
<dbReference type="InterPro" id="IPR036188">
    <property type="entry name" value="FAD/NAD-bd_sf"/>
</dbReference>
<dbReference type="PRINTS" id="PR00420">
    <property type="entry name" value="RNGMNOXGNASE"/>
</dbReference>
<name>A0A2X0IF61_9ACTN</name>
<dbReference type="GO" id="GO:0016491">
    <property type="term" value="F:oxidoreductase activity"/>
    <property type="evidence" value="ECO:0007669"/>
    <property type="project" value="UniProtKB-KW"/>
</dbReference>
<comment type="caution">
    <text evidence="3">The sequence shown here is derived from an EMBL/GenBank/DDBJ whole genome shotgun (WGS) entry which is preliminary data.</text>
</comment>
<dbReference type="PANTHER" id="PTHR13847:SF289">
    <property type="entry name" value="GLYCINE OXIDASE"/>
    <property type="match status" value="1"/>
</dbReference>
<keyword evidence="1" id="KW-0560">Oxidoreductase</keyword>
<dbReference type="GO" id="GO:0005737">
    <property type="term" value="C:cytoplasm"/>
    <property type="evidence" value="ECO:0007669"/>
    <property type="project" value="TreeGrafter"/>
</dbReference>
<sequence>MTQPCVVIVGGGVLGASIASALASRSVRPILLDAAEPGQAASAATFAWVNAQKKSPESYFRLNHEGIGEYHRLAEAGVGKEWFHAVGNVEVATDAESSAALDGLVEGLVARGYAAERITARRAAELEPFIDPDRVLDAAWFPAEGWVDTEQMVAGMLEHAVSAGATVRPHTGVTRFETAGARTRVVLESGDEILADEVVCAAGAATQGLLAASGVEVPLVSEADTRLRAPGDERYTAIGGLADTAPLRRPLRRVLHTPDMGLRPTASGRVVMGGDGAGSRVPRTDAGVFGLGPMLLERARKTFPVLDGVPVERVRVGVRPMPADGRTVAGFTDAVPGLYTVVTHSGVTLAPYLARLVVDELMGDQTRSELADFRPGRFAHPGA</sequence>
<dbReference type="PANTHER" id="PTHR13847">
    <property type="entry name" value="SARCOSINE DEHYDROGENASE-RELATED"/>
    <property type="match status" value="1"/>
</dbReference>
<evidence type="ECO:0000259" key="2">
    <source>
        <dbReference type="Pfam" id="PF01266"/>
    </source>
</evidence>
<dbReference type="AlphaFoldDB" id="A0A2X0IF61"/>
<dbReference type="Pfam" id="PF01266">
    <property type="entry name" value="DAO"/>
    <property type="match status" value="1"/>
</dbReference>
<dbReference type="RefSeq" id="WP_111505726.1">
    <property type="nucleotide sequence ID" value="NZ_QKYN01000118.1"/>
</dbReference>
<organism evidence="3 4">
    <name type="scientific">Streptacidiphilus pinicola</name>
    <dbReference type="NCBI Taxonomy" id="2219663"/>
    <lineage>
        <taxon>Bacteria</taxon>
        <taxon>Bacillati</taxon>
        <taxon>Actinomycetota</taxon>
        <taxon>Actinomycetes</taxon>
        <taxon>Kitasatosporales</taxon>
        <taxon>Streptomycetaceae</taxon>
        <taxon>Streptacidiphilus</taxon>
    </lineage>
</organism>
<evidence type="ECO:0000313" key="3">
    <source>
        <dbReference type="EMBL" id="RAG82243.1"/>
    </source>
</evidence>
<feature type="domain" description="FAD dependent oxidoreductase" evidence="2">
    <location>
        <begin position="6"/>
        <end position="359"/>
    </location>
</feature>
<evidence type="ECO:0000313" key="4">
    <source>
        <dbReference type="Proteomes" id="UP000248889"/>
    </source>
</evidence>
<dbReference type="EMBL" id="QKYN01000118">
    <property type="protein sequence ID" value="RAG82243.1"/>
    <property type="molecule type" value="Genomic_DNA"/>
</dbReference>
<protein>
    <recommendedName>
        <fullName evidence="2">FAD dependent oxidoreductase domain-containing protein</fullName>
    </recommendedName>
</protein>
<accession>A0A2X0IF61</accession>
<proteinExistence type="predicted"/>
<evidence type="ECO:0000256" key="1">
    <source>
        <dbReference type="ARBA" id="ARBA00023002"/>
    </source>
</evidence>
<dbReference type="Gene3D" id="3.30.9.10">
    <property type="entry name" value="D-Amino Acid Oxidase, subunit A, domain 2"/>
    <property type="match status" value="1"/>
</dbReference>
<reference evidence="3 4" key="1">
    <citation type="submission" date="2018-06" db="EMBL/GenBank/DDBJ databases">
        <title>Streptacidiphilus pinicola sp. nov., isolated from pine grove soil.</title>
        <authorList>
            <person name="Roh S.G."/>
            <person name="Park S."/>
            <person name="Kim M.-K."/>
            <person name="Yun B.-R."/>
            <person name="Park J."/>
            <person name="Kim M.J."/>
            <person name="Kim Y.S."/>
            <person name="Kim S.B."/>
        </authorList>
    </citation>
    <scope>NUCLEOTIDE SEQUENCE [LARGE SCALE GENOMIC DNA]</scope>
    <source>
        <strain evidence="3 4">MMS16-CNU450</strain>
    </source>
</reference>
<dbReference type="OrthoDB" id="4775411at2"/>
<gene>
    <name evidence="3" type="ORF">DN069_28420</name>
</gene>
<keyword evidence="4" id="KW-1185">Reference proteome</keyword>
<dbReference type="InterPro" id="IPR006076">
    <property type="entry name" value="FAD-dep_OxRdtase"/>
</dbReference>
<dbReference type="Gene3D" id="3.50.50.60">
    <property type="entry name" value="FAD/NAD(P)-binding domain"/>
    <property type="match status" value="1"/>
</dbReference>